<dbReference type="KEGG" id="stab:STABA_v1c05940"/>
<sequence length="483" mass="55514">MEAQSVYQSVVTSLFNLIRDEKLRTKIFIDFELRAKIIANINNLLSLEIDSSATFKDEKWSSNLAKAIVNITKEKIKFEKPENKVIIDIYADYSDLLTFCLNKYEVSKEKLTSEAIQISSKEITLSSKVTDEMKEKYGETDYTKIETNGKEVEVVGVGTEKPNLDVNNKNNNNNNFHSNFANGFNHNMFNQMGGTLPPPPLQDQRFFPFKTKLKHAYWYKIALSVFYGICGLTYLILVIFLTTGSIDLAKSDQSIANSSFSNLYTGNVEVLSLQRAILFGSNFTSNMNYIFLALNFILLIYIFYVMIKPPLTYKEQYWIPWFNIIFAGVFVFVNIFTLYLGNVISTISGSSSIFENFRNAINAAAQKMNTSVSDEDIQNVFSSIVEGNISSSIITLIKSLLWINFVILMICIVIIVVIVFLNPKMDREKVIYANQEYQKLMSELMQGRKYEMDQSIYEPEIYVKEFLDKRDNKKNKEQKDDKN</sequence>
<dbReference type="OrthoDB" id="392088at2"/>
<feature type="transmembrane region" description="Helical" evidence="1">
    <location>
        <begin position="400"/>
        <end position="421"/>
    </location>
</feature>
<keyword evidence="1" id="KW-0472">Membrane</keyword>
<accession>A0A6I6C539</accession>
<reference evidence="2 3" key="1">
    <citation type="submission" date="2019-11" db="EMBL/GenBank/DDBJ databases">
        <title>Complete genome sequence of Spiroplasma tabanidicola TAUS-1 (DSM 22603).</title>
        <authorList>
            <person name="Huang C.-T."/>
            <person name="Lin Y.-C."/>
            <person name="Kuo C.-H."/>
        </authorList>
    </citation>
    <scope>NUCLEOTIDE SEQUENCE [LARGE SCALE GENOMIC DNA]</scope>
    <source>
        <strain evidence="2 3">TAUS-1</strain>
    </source>
</reference>
<gene>
    <name evidence="2" type="ORF">STABA_v1c05940</name>
</gene>
<proteinExistence type="predicted"/>
<keyword evidence="1" id="KW-1133">Transmembrane helix</keyword>
<dbReference type="RefSeq" id="WP_156006437.1">
    <property type="nucleotide sequence ID" value="NZ_CP046276.1"/>
</dbReference>
<evidence type="ECO:0008006" key="4">
    <source>
        <dbReference type="Google" id="ProtNLM"/>
    </source>
</evidence>
<dbReference type="Proteomes" id="UP000424468">
    <property type="component" value="Chromosome"/>
</dbReference>
<dbReference type="EMBL" id="CP046276">
    <property type="protein sequence ID" value="QGS51957.1"/>
    <property type="molecule type" value="Genomic_DNA"/>
</dbReference>
<name>A0A6I6C539_9MOLU</name>
<evidence type="ECO:0000313" key="3">
    <source>
        <dbReference type="Proteomes" id="UP000424468"/>
    </source>
</evidence>
<evidence type="ECO:0000256" key="1">
    <source>
        <dbReference type="SAM" id="Phobius"/>
    </source>
</evidence>
<keyword evidence="3" id="KW-1185">Reference proteome</keyword>
<organism evidence="2 3">
    <name type="scientific">Spiroplasma tabanidicola</name>
    <dbReference type="NCBI Taxonomy" id="324079"/>
    <lineage>
        <taxon>Bacteria</taxon>
        <taxon>Bacillati</taxon>
        <taxon>Mycoplasmatota</taxon>
        <taxon>Mollicutes</taxon>
        <taxon>Entomoplasmatales</taxon>
        <taxon>Spiroplasmataceae</taxon>
        <taxon>Spiroplasma</taxon>
    </lineage>
</organism>
<protein>
    <recommendedName>
        <fullName evidence="4">Transmembrane protein</fullName>
    </recommendedName>
</protein>
<evidence type="ECO:0000313" key="2">
    <source>
        <dbReference type="EMBL" id="QGS51957.1"/>
    </source>
</evidence>
<feature type="transmembrane region" description="Helical" evidence="1">
    <location>
        <begin position="289"/>
        <end position="307"/>
    </location>
</feature>
<dbReference type="AlphaFoldDB" id="A0A6I6C539"/>
<keyword evidence="1" id="KW-0812">Transmembrane</keyword>
<feature type="transmembrane region" description="Helical" evidence="1">
    <location>
        <begin position="319"/>
        <end position="340"/>
    </location>
</feature>
<feature type="transmembrane region" description="Helical" evidence="1">
    <location>
        <begin position="217"/>
        <end position="241"/>
    </location>
</feature>